<dbReference type="AlphaFoldDB" id="A0A218Z4W9"/>
<dbReference type="InParanoid" id="A0A218Z4W9"/>
<proteinExistence type="predicted"/>
<comment type="caution">
    <text evidence="1">The sequence shown here is derived from an EMBL/GenBank/DDBJ whole genome shotgun (WGS) entry which is preliminary data.</text>
</comment>
<dbReference type="EMBL" id="MZNU01000200">
    <property type="protein sequence ID" value="OWP03087.1"/>
    <property type="molecule type" value="Genomic_DNA"/>
</dbReference>
<organism evidence="1 2">
    <name type="scientific">Diplocarpon coronariae</name>
    <dbReference type="NCBI Taxonomy" id="2795749"/>
    <lineage>
        <taxon>Eukaryota</taxon>
        <taxon>Fungi</taxon>
        <taxon>Dikarya</taxon>
        <taxon>Ascomycota</taxon>
        <taxon>Pezizomycotina</taxon>
        <taxon>Leotiomycetes</taxon>
        <taxon>Helotiales</taxon>
        <taxon>Drepanopezizaceae</taxon>
        <taxon>Diplocarpon</taxon>
    </lineage>
</organism>
<dbReference type="Proteomes" id="UP000242519">
    <property type="component" value="Unassembled WGS sequence"/>
</dbReference>
<protein>
    <submittedName>
        <fullName evidence="1">Uncharacterized protein</fullName>
    </submittedName>
</protein>
<name>A0A218Z4W9_9HELO</name>
<gene>
    <name evidence="1" type="ORF">B2J93_6404</name>
</gene>
<accession>A0A218Z4W9</accession>
<evidence type="ECO:0000313" key="1">
    <source>
        <dbReference type="EMBL" id="OWP03087.1"/>
    </source>
</evidence>
<sequence>MARCVSSRCATDHPGPRPAATTHQLLAELRCSLSGNITLPSPRASSGPGARARGGGPAARRCYDRCAAIQGPPAWRVEGGGWRWSVALESASASLLSRPRGCPREPVVSWRGPAVAGRTLVARHSVGVRRLASRRPEWFSEAGGSRLVGSDSRAGDVIFPST</sequence>
<keyword evidence="2" id="KW-1185">Reference proteome</keyword>
<reference evidence="1 2" key="1">
    <citation type="submission" date="2017-04" db="EMBL/GenBank/DDBJ databases">
        <title>Draft genome sequence of Marssonina coronaria NL1: causal agent of apple blotch.</title>
        <authorList>
            <person name="Cheng Q."/>
        </authorList>
    </citation>
    <scope>NUCLEOTIDE SEQUENCE [LARGE SCALE GENOMIC DNA]</scope>
    <source>
        <strain evidence="1 2">NL1</strain>
    </source>
</reference>
<evidence type="ECO:0000313" key="2">
    <source>
        <dbReference type="Proteomes" id="UP000242519"/>
    </source>
</evidence>